<dbReference type="Gramene" id="OPUNC02G13760.1">
    <property type="protein sequence ID" value="OPUNC02G13760.1"/>
    <property type="gene ID" value="OPUNC02G13760"/>
</dbReference>
<dbReference type="HOGENOM" id="CLU_1672132_0_0_1"/>
<dbReference type="EnsemblPlants" id="OPUNC02G13760.1">
    <property type="protein sequence ID" value="OPUNC02G13760.1"/>
    <property type="gene ID" value="OPUNC02G13760"/>
</dbReference>
<dbReference type="Proteomes" id="UP000026962">
    <property type="component" value="Chromosome 2"/>
</dbReference>
<proteinExistence type="predicted"/>
<evidence type="ECO:0000313" key="2">
    <source>
        <dbReference type="EnsemblPlants" id="OPUNC02G13760.1"/>
    </source>
</evidence>
<dbReference type="AlphaFoldDB" id="A0A0E0JZF6"/>
<reference evidence="2" key="1">
    <citation type="submission" date="2015-04" db="UniProtKB">
        <authorList>
            <consortium name="EnsemblPlants"/>
        </authorList>
    </citation>
    <scope>IDENTIFICATION</scope>
</reference>
<keyword evidence="3" id="KW-1185">Reference proteome</keyword>
<sequence>MTQFEDQSSTIKPDGIQVRCHKSQFTINAYVDPVIDAFSDLLKDSQLCFGGISAKITHIQDMGDFIPADKVLHIADLQKQLDDQNLAARKNEEETEKQRQQGSEIQSFLHSLFGSKFASSDAQQTQKKRQWCAETGKQSNAEGPKEDKAYNQAKRETC</sequence>
<name>A0A0E0JZF6_ORYPU</name>
<evidence type="ECO:0000313" key="3">
    <source>
        <dbReference type="Proteomes" id="UP000026962"/>
    </source>
</evidence>
<feature type="region of interest" description="Disordered" evidence="1">
    <location>
        <begin position="119"/>
        <end position="158"/>
    </location>
</feature>
<reference evidence="2" key="2">
    <citation type="submission" date="2018-05" db="EMBL/GenBank/DDBJ databases">
        <title>OpunRS2 (Oryza punctata Reference Sequence Version 2).</title>
        <authorList>
            <person name="Zhang J."/>
            <person name="Kudrna D."/>
            <person name="Lee S."/>
            <person name="Talag J."/>
            <person name="Welchert J."/>
            <person name="Wing R.A."/>
        </authorList>
    </citation>
    <scope>NUCLEOTIDE SEQUENCE [LARGE SCALE GENOMIC DNA]</scope>
</reference>
<protein>
    <submittedName>
        <fullName evidence="2">Uncharacterized protein</fullName>
    </submittedName>
</protein>
<accession>A0A0E0JZF6</accession>
<feature type="compositionally biased region" description="Basic and acidic residues" evidence="1">
    <location>
        <begin position="143"/>
        <end position="158"/>
    </location>
</feature>
<organism evidence="2">
    <name type="scientific">Oryza punctata</name>
    <name type="common">Red rice</name>
    <dbReference type="NCBI Taxonomy" id="4537"/>
    <lineage>
        <taxon>Eukaryota</taxon>
        <taxon>Viridiplantae</taxon>
        <taxon>Streptophyta</taxon>
        <taxon>Embryophyta</taxon>
        <taxon>Tracheophyta</taxon>
        <taxon>Spermatophyta</taxon>
        <taxon>Magnoliopsida</taxon>
        <taxon>Liliopsida</taxon>
        <taxon>Poales</taxon>
        <taxon>Poaceae</taxon>
        <taxon>BOP clade</taxon>
        <taxon>Oryzoideae</taxon>
        <taxon>Oryzeae</taxon>
        <taxon>Oryzinae</taxon>
        <taxon>Oryza</taxon>
    </lineage>
</organism>
<evidence type="ECO:0000256" key="1">
    <source>
        <dbReference type="SAM" id="MobiDB-lite"/>
    </source>
</evidence>